<evidence type="ECO:0000313" key="1">
    <source>
        <dbReference type="EMBL" id="TLP36847.1"/>
    </source>
</evidence>
<sequence>MKKLALTFFLFGAIAGAEEVSAFGAGDLNSKNPYGLNSTEKNLLKTRKTLENVDSKVKDVKLSLESINERIDGLESIYEGDSQKLNTSVLKINEIIKKVEENSTLTEKHRADIEQILLMQEEFAKNIANLKLAVKKLSDTINKINKSYISEKEFKSNMSQFITREEFEALKKSLGVKTSNKSTAKPKTKKVSSDLSSEDMFNEAYRLFKKDWFTKAIPMFEELIERDYKPAASNFYLGNMWYYREKYDDAIRYFKTSAMLYDKADYMPELLLHSAIAFEETNDLGNAVNFYTSVIDIYPNSKEAKEAEKKLRKLK</sequence>
<organism evidence="1 2">
    <name type="scientific">Arcobacter arenosus</name>
    <dbReference type="NCBI Taxonomy" id="2576037"/>
    <lineage>
        <taxon>Bacteria</taxon>
        <taxon>Pseudomonadati</taxon>
        <taxon>Campylobacterota</taxon>
        <taxon>Epsilonproteobacteria</taxon>
        <taxon>Campylobacterales</taxon>
        <taxon>Arcobacteraceae</taxon>
        <taxon>Arcobacter</taxon>
    </lineage>
</organism>
<dbReference type="SUPFAM" id="SSF48452">
    <property type="entry name" value="TPR-like"/>
    <property type="match status" value="1"/>
</dbReference>
<dbReference type="EMBL" id="VANU01000005">
    <property type="protein sequence ID" value="TLP36847.1"/>
    <property type="molecule type" value="Genomic_DNA"/>
</dbReference>
<keyword evidence="2" id="KW-1185">Reference proteome</keyword>
<dbReference type="InterPro" id="IPR019734">
    <property type="entry name" value="TPR_rpt"/>
</dbReference>
<protein>
    <submittedName>
        <fullName evidence="1">Tetratricopeptide repeat protein</fullName>
    </submittedName>
</protein>
<proteinExistence type="predicted"/>
<evidence type="ECO:0000313" key="2">
    <source>
        <dbReference type="Proteomes" id="UP000308901"/>
    </source>
</evidence>
<dbReference type="Proteomes" id="UP000308901">
    <property type="component" value="Unassembled WGS sequence"/>
</dbReference>
<dbReference type="RefSeq" id="WP_138153102.1">
    <property type="nucleotide sequence ID" value="NZ_VANU01000005.1"/>
</dbReference>
<dbReference type="SMART" id="SM00028">
    <property type="entry name" value="TPR"/>
    <property type="match status" value="2"/>
</dbReference>
<dbReference type="Pfam" id="PF13174">
    <property type="entry name" value="TPR_6"/>
    <property type="match status" value="1"/>
</dbReference>
<dbReference type="InterPro" id="IPR011990">
    <property type="entry name" value="TPR-like_helical_dom_sf"/>
</dbReference>
<dbReference type="AlphaFoldDB" id="A0A5R8XZ25"/>
<name>A0A5R8XZ25_9BACT</name>
<dbReference type="SUPFAM" id="SSF58104">
    <property type="entry name" value="Methyl-accepting chemotaxis protein (MCP) signaling domain"/>
    <property type="match status" value="1"/>
</dbReference>
<accession>A0A5R8XZ25</accession>
<gene>
    <name evidence="1" type="ORF">FDK22_11395</name>
</gene>
<dbReference type="Gene3D" id="1.25.40.10">
    <property type="entry name" value="Tetratricopeptide repeat domain"/>
    <property type="match status" value="1"/>
</dbReference>
<dbReference type="OrthoDB" id="5338882at2"/>
<comment type="caution">
    <text evidence="1">The sequence shown here is derived from an EMBL/GenBank/DDBJ whole genome shotgun (WGS) entry which is preliminary data.</text>
</comment>
<reference evidence="1 2" key="1">
    <citation type="submission" date="2019-05" db="EMBL/GenBank/DDBJ databases">
        <title>Arcobacter sp. nov., isolated from sea sediment.</title>
        <authorList>
            <person name="Kim W."/>
        </authorList>
    </citation>
    <scope>NUCLEOTIDE SEQUENCE [LARGE SCALE GENOMIC DNA]</scope>
    <source>
        <strain evidence="1 2">CAU 1517</strain>
    </source>
</reference>